<evidence type="ECO:0008006" key="4">
    <source>
        <dbReference type="Google" id="ProtNLM"/>
    </source>
</evidence>
<dbReference type="Proteomes" id="UP001163731">
    <property type="component" value="Unassembled WGS sequence"/>
</dbReference>
<evidence type="ECO:0000256" key="1">
    <source>
        <dbReference type="SAM" id="Phobius"/>
    </source>
</evidence>
<feature type="transmembrane region" description="Helical" evidence="1">
    <location>
        <begin position="24"/>
        <end position="42"/>
    </location>
</feature>
<dbReference type="EMBL" id="JAPDHW010000004">
    <property type="protein sequence ID" value="MCW3168251.1"/>
    <property type="molecule type" value="Genomic_DNA"/>
</dbReference>
<dbReference type="RefSeq" id="WP_264749475.1">
    <property type="nucleotide sequence ID" value="NZ_JAPDHW010000004.1"/>
</dbReference>
<comment type="caution">
    <text evidence="2">The sequence shown here is derived from an EMBL/GenBank/DDBJ whole genome shotgun (WGS) entry which is preliminary data.</text>
</comment>
<keyword evidence="1" id="KW-0472">Membrane</keyword>
<protein>
    <recommendedName>
        <fullName evidence="4">Redox-active disulfide protein 2</fullName>
    </recommendedName>
</protein>
<gene>
    <name evidence="2" type="ORF">OMO38_06900</name>
</gene>
<keyword evidence="1" id="KW-0812">Transmembrane</keyword>
<reference evidence="2" key="1">
    <citation type="submission" date="2022-10" db="EMBL/GenBank/DDBJ databases">
        <title>Chryseobacterium babae sp. nov. isolated from the gut of the beetle Oryctes rhinoceros, and Chryseobacterium kimseyorum sp. nov., isolated from a stick insect rearing cage.</title>
        <authorList>
            <person name="Shelomi M."/>
            <person name="Han C.-J."/>
            <person name="Chen W.-M."/>
            <person name="Chen H.-K."/>
            <person name="Liaw S.-J."/>
            <person name="Muhle E."/>
            <person name="Clermont D."/>
        </authorList>
    </citation>
    <scope>NUCLEOTIDE SEQUENCE</scope>
    <source>
        <strain evidence="2">09-1422</strain>
    </source>
</reference>
<evidence type="ECO:0000313" key="2">
    <source>
        <dbReference type="EMBL" id="MCW3168251.1"/>
    </source>
</evidence>
<name>A0ABT3HWU5_9FLAO</name>
<evidence type="ECO:0000313" key="3">
    <source>
        <dbReference type="Proteomes" id="UP001163731"/>
    </source>
</evidence>
<proteinExistence type="predicted"/>
<accession>A0ABT3HWU5</accession>
<keyword evidence="3" id="KW-1185">Reference proteome</keyword>
<feature type="transmembrane region" description="Helical" evidence="1">
    <location>
        <begin position="48"/>
        <end position="67"/>
    </location>
</feature>
<sequence length="93" mass="11050">MQKKILSDQTLEELKRTEKKHKSIIKFHIVSFIILIGIAVFMTLENDISIYTVLPLFFTPIYIYSLLNLKKVKDEIKVRTAHIFLQKRMQDLK</sequence>
<organism evidence="2 3">
    <name type="scientific">Chryseobacterium kimseyorum</name>
    <dbReference type="NCBI Taxonomy" id="2984028"/>
    <lineage>
        <taxon>Bacteria</taxon>
        <taxon>Pseudomonadati</taxon>
        <taxon>Bacteroidota</taxon>
        <taxon>Flavobacteriia</taxon>
        <taxon>Flavobacteriales</taxon>
        <taxon>Weeksellaceae</taxon>
        <taxon>Chryseobacterium group</taxon>
        <taxon>Chryseobacterium</taxon>
    </lineage>
</organism>
<keyword evidence="1" id="KW-1133">Transmembrane helix</keyword>